<evidence type="ECO:0000313" key="2">
    <source>
        <dbReference type="Proteomes" id="UP001235547"/>
    </source>
</evidence>
<protein>
    <submittedName>
        <fullName evidence="1">Uncharacterized protein</fullName>
    </submittedName>
</protein>
<organism evidence="1 2">
    <name type="scientific">Sinorhizobium numidicum</name>
    <dbReference type="NCBI Taxonomy" id="680248"/>
    <lineage>
        <taxon>Bacteria</taxon>
        <taxon>Pseudomonadati</taxon>
        <taxon>Pseudomonadota</taxon>
        <taxon>Alphaproteobacteria</taxon>
        <taxon>Hyphomicrobiales</taxon>
        <taxon>Rhizobiaceae</taxon>
        <taxon>Sinorhizobium/Ensifer group</taxon>
        <taxon>Sinorhizobium</taxon>
    </lineage>
</organism>
<dbReference type="RefSeq" id="WP_280732236.1">
    <property type="nucleotide sequence ID" value="NZ_CP120367.1"/>
</dbReference>
<dbReference type="Proteomes" id="UP001235547">
    <property type="component" value="Chromosome 2"/>
</dbReference>
<name>A0ABY8CS65_9HYPH</name>
<dbReference type="EMBL" id="CP120370">
    <property type="protein sequence ID" value="WEX81483.1"/>
    <property type="molecule type" value="Genomic_DNA"/>
</dbReference>
<evidence type="ECO:0000313" key="1">
    <source>
        <dbReference type="EMBL" id="WEX81483.1"/>
    </source>
</evidence>
<proteinExistence type="predicted"/>
<gene>
    <name evidence="1" type="ORF">PYH38_000907</name>
</gene>
<accession>A0ABY8CS65</accession>
<sequence>MKRTIGKVLATVLVGVGTMIALPSVPSAQGLDLYIGPGGPDLDFRESPRRYYDDDDYRGRCSERQAIRRAYRLGIRDPEVQDVTRRQVVVDGVSRRGNYTTVYFANRRGCPRIG</sequence>
<keyword evidence="2" id="KW-1185">Reference proteome</keyword>
<reference evidence="1 2" key="1">
    <citation type="submission" date="2023-03" db="EMBL/GenBank/DDBJ databases">
        <authorList>
            <person name="Kaur S."/>
            <person name="Espinosa-Saiz D."/>
            <person name="Velazquez E."/>
            <person name="Menendez E."/>
            <person name="diCenzo G.C."/>
        </authorList>
    </citation>
    <scope>NUCLEOTIDE SEQUENCE [LARGE SCALE GENOMIC DNA]</scope>
    <source>
        <strain evidence="1 2">LMG 27395</strain>
    </source>
</reference>